<protein>
    <submittedName>
        <fullName evidence="1">Uncharacterized protein</fullName>
    </submittedName>
</protein>
<dbReference type="Proteomes" id="UP000537729">
    <property type="component" value="Unassembled WGS sequence"/>
</dbReference>
<dbReference type="EMBL" id="JAAQWG010000010">
    <property type="protein sequence ID" value="NMY08606.1"/>
    <property type="molecule type" value="Genomic_DNA"/>
</dbReference>
<dbReference type="AlphaFoldDB" id="A0A7Y1A3Y8"/>
<gene>
    <name evidence="1" type="ORF">HBO38_09125</name>
</gene>
<proteinExistence type="predicted"/>
<dbReference type="RefSeq" id="WP_169884125.1">
    <property type="nucleotide sequence ID" value="NZ_JAAQWG010000010.1"/>
</dbReference>
<sequence length="241" mass="25872">MVLTLSSTYIPPANTHLTPADQMLVAKPLTDLAKDAVASAGPAAVYHPSADAEPMQSLEAIDTWVGRSASRALPRIIEIAKGAQSVLNATFKTFQSTLAATYPDLAGTKYGFTVEADGALKVLNEAGQLSSSQTQRLTLLLNQSKDLKAAAITFRDASIDMVDADSPWSGNYLGRYSLTKENFAATIDLVPLFNKPGSVPPQEYADGFFFSQLEYKGELATRETETAMLERRGAQGLASLY</sequence>
<name>A0A7Y1A3Y8_PSEVE</name>
<evidence type="ECO:0000313" key="1">
    <source>
        <dbReference type="EMBL" id="NMY08606.1"/>
    </source>
</evidence>
<organism evidence="1 2">
    <name type="scientific">Pseudomonas veronii</name>
    <dbReference type="NCBI Taxonomy" id="76761"/>
    <lineage>
        <taxon>Bacteria</taxon>
        <taxon>Pseudomonadati</taxon>
        <taxon>Pseudomonadota</taxon>
        <taxon>Gammaproteobacteria</taxon>
        <taxon>Pseudomonadales</taxon>
        <taxon>Pseudomonadaceae</taxon>
        <taxon>Pseudomonas</taxon>
    </lineage>
</organism>
<comment type="caution">
    <text evidence="1">The sequence shown here is derived from an EMBL/GenBank/DDBJ whole genome shotgun (WGS) entry which is preliminary data.</text>
</comment>
<reference evidence="1 2" key="1">
    <citation type="journal article" date="2020" name="Front. Microbiol.">
        <title>Genetic Organization of the aprX-lipA2 Operon Affects the Proteolytic Potential of Pseudomonas Species in Milk.</title>
        <authorList>
            <person name="Maier C."/>
            <person name="Huptas C."/>
            <person name="von Neubeck M."/>
            <person name="Scherer S."/>
            <person name="Wenning M."/>
            <person name="Lucking G."/>
        </authorList>
    </citation>
    <scope>NUCLEOTIDE SEQUENCE [LARGE SCALE GENOMIC DNA]</scope>
    <source>
        <strain evidence="1 2">DSM 16272</strain>
    </source>
</reference>
<evidence type="ECO:0000313" key="2">
    <source>
        <dbReference type="Proteomes" id="UP000537729"/>
    </source>
</evidence>
<accession>A0A7Y1A3Y8</accession>